<sequence>MRVNLIQVFYIFIFIMLIGTSAYALTNFSKATIVVLDERNDPIDGAYTGITFETNTGQGTKVSTGDGSTNLEGKFTATGSCNGHISYGAKKEGYYDSYYVYDFKEKNSFGWEPWNPELKVVLRKIENPVPMYARRAKIEIPVAGKEIGFDLVKYDWVIPYGKGTIGDFTVYLDMDDKGGNDYEYKFKIYFPEKYDGFYTYDEEIEKGSSFKLPRIADMDGYYDKEINILMVGLKRGSKLSWKNNRHYIFRVRSEEKHGKFTRGMYGKIFSDIKLLTARKKGGIPSLSFTYYLNPDFTRNLEFDPKRNLFGNLPDSERVTEP</sequence>
<evidence type="ECO:0000313" key="3">
    <source>
        <dbReference type="Proteomes" id="UP000057158"/>
    </source>
</evidence>
<gene>
    <name evidence="2" type="ORF">DSOUD_2770</name>
</gene>
<dbReference type="PATRIC" id="fig|1603606.3.peg.3000"/>
<dbReference type="OrthoDB" id="5400166at2"/>
<dbReference type="EMBL" id="CP010802">
    <property type="protein sequence ID" value="ALC17508.1"/>
    <property type="molecule type" value="Genomic_DNA"/>
</dbReference>
<proteinExistence type="predicted"/>
<dbReference type="RefSeq" id="WP_053551511.1">
    <property type="nucleotide sequence ID" value="NZ_CP010802.1"/>
</dbReference>
<organism evidence="2 3">
    <name type="scientific">Desulfuromonas soudanensis</name>
    <dbReference type="NCBI Taxonomy" id="1603606"/>
    <lineage>
        <taxon>Bacteria</taxon>
        <taxon>Pseudomonadati</taxon>
        <taxon>Thermodesulfobacteriota</taxon>
        <taxon>Desulfuromonadia</taxon>
        <taxon>Desulfuromonadales</taxon>
        <taxon>Desulfuromonadaceae</taxon>
        <taxon>Desulfuromonas</taxon>
    </lineage>
</organism>
<keyword evidence="1" id="KW-1133">Transmembrane helix</keyword>
<evidence type="ECO:0000313" key="2">
    <source>
        <dbReference type="EMBL" id="ALC17508.1"/>
    </source>
</evidence>
<accession>A0A0M4D324</accession>
<dbReference type="STRING" id="1603606.DSOUD_2770"/>
<reference evidence="2 3" key="1">
    <citation type="submission" date="2015-07" db="EMBL/GenBank/DDBJ databases">
        <title>Isolation and Genomic Characterization of a Novel Halophilic Metal-Reducing Deltaproteobacterium from the Deep Subsurface.</title>
        <authorList>
            <person name="Badalamenti J.P."/>
            <person name="Summers Z.M."/>
            <person name="Gralnick J.A."/>
            <person name="Bond D.R."/>
        </authorList>
    </citation>
    <scope>NUCLEOTIDE SEQUENCE [LARGE SCALE GENOMIC DNA]</scope>
    <source>
        <strain evidence="2 3">WTL</strain>
    </source>
</reference>
<keyword evidence="3" id="KW-1185">Reference proteome</keyword>
<keyword evidence="1" id="KW-0472">Membrane</keyword>
<dbReference type="Proteomes" id="UP000057158">
    <property type="component" value="Chromosome"/>
</dbReference>
<keyword evidence="1" id="KW-0812">Transmembrane</keyword>
<name>A0A0M4D324_9BACT</name>
<dbReference type="KEGG" id="des:DSOUD_2770"/>
<protein>
    <submittedName>
        <fullName evidence="2">Uncharacterized protein</fullName>
    </submittedName>
</protein>
<feature type="transmembrane region" description="Helical" evidence="1">
    <location>
        <begin position="6"/>
        <end position="25"/>
    </location>
</feature>
<evidence type="ECO:0000256" key="1">
    <source>
        <dbReference type="SAM" id="Phobius"/>
    </source>
</evidence>
<dbReference type="AlphaFoldDB" id="A0A0M4D324"/>